<accession>Q0U9W7</accession>
<dbReference type="Proteomes" id="UP000001055">
    <property type="component" value="Unassembled WGS sequence"/>
</dbReference>
<dbReference type="KEGG" id="pno:SNOG_11447"/>
<protein>
    <submittedName>
        <fullName evidence="1">Uncharacterized protein</fullName>
    </submittedName>
</protein>
<reference evidence="2" key="1">
    <citation type="journal article" date="2007" name="Plant Cell">
        <title>Dothideomycete-plant interactions illuminated by genome sequencing and EST analysis of the wheat pathogen Stagonospora nodorum.</title>
        <authorList>
            <person name="Hane J.K."/>
            <person name="Lowe R.G."/>
            <person name="Solomon P.S."/>
            <person name="Tan K.C."/>
            <person name="Schoch C.L."/>
            <person name="Spatafora J.W."/>
            <person name="Crous P.W."/>
            <person name="Kodira C."/>
            <person name="Birren B.W."/>
            <person name="Galagan J.E."/>
            <person name="Torriani S.F."/>
            <person name="McDonald B.A."/>
            <person name="Oliver R.P."/>
        </authorList>
    </citation>
    <scope>NUCLEOTIDE SEQUENCE [LARGE SCALE GENOMIC DNA]</scope>
    <source>
        <strain evidence="2">SN15 / ATCC MYA-4574 / FGSC 10173</strain>
    </source>
</reference>
<organism evidence="1 2">
    <name type="scientific">Phaeosphaeria nodorum (strain SN15 / ATCC MYA-4574 / FGSC 10173)</name>
    <name type="common">Glume blotch fungus</name>
    <name type="synonym">Parastagonospora nodorum</name>
    <dbReference type="NCBI Taxonomy" id="321614"/>
    <lineage>
        <taxon>Eukaryota</taxon>
        <taxon>Fungi</taxon>
        <taxon>Dikarya</taxon>
        <taxon>Ascomycota</taxon>
        <taxon>Pezizomycotina</taxon>
        <taxon>Dothideomycetes</taxon>
        <taxon>Pleosporomycetidae</taxon>
        <taxon>Pleosporales</taxon>
        <taxon>Pleosporineae</taxon>
        <taxon>Phaeosphaeriaceae</taxon>
        <taxon>Parastagonospora</taxon>
    </lineage>
</organism>
<dbReference type="InParanoid" id="Q0U9W7"/>
<gene>
    <name evidence="1" type="ORF">SNOG_11447</name>
</gene>
<proteinExistence type="predicted"/>
<dbReference type="RefSeq" id="XP_001801689.1">
    <property type="nucleotide sequence ID" value="XM_001801637.1"/>
</dbReference>
<evidence type="ECO:0000313" key="2">
    <source>
        <dbReference type="Proteomes" id="UP000001055"/>
    </source>
</evidence>
<name>Q0U9W7_PHANO</name>
<dbReference type="GeneID" id="5978597"/>
<dbReference type="AlphaFoldDB" id="Q0U9W7"/>
<dbReference type="EMBL" id="CH445343">
    <property type="protein sequence ID" value="EAT81155.1"/>
    <property type="molecule type" value="Genomic_DNA"/>
</dbReference>
<sequence length="36" mass="4177">MCGANFYEIFNISEMEQLSPAQLELAEEDIDPMIRK</sequence>
<evidence type="ECO:0000313" key="1">
    <source>
        <dbReference type="EMBL" id="EAT81155.1"/>
    </source>
</evidence>